<evidence type="ECO:0000313" key="1">
    <source>
        <dbReference type="EMBL" id="KPV75672.1"/>
    </source>
</evidence>
<evidence type="ECO:0000313" key="2">
    <source>
        <dbReference type="Proteomes" id="UP000053890"/>
    </source>
</evidence>
<protein>
    <submittedName>
        <fullName evidence="1">Uncharacterized protein</fullName>
    </submittedName>
</protein>
<accession>A0A194S510</accession>
<proteinExistence type="predicted"/>
<dbReference type="GeneID" id="28979361"/>
<name>A0A194S510_RHOGW</name>
<dbReference type="Proteomes" id="UP000053890">
    <property type="component" value="Unassembled WGS sequence"/>
</dbReference>
<dbReference type="EMBL" id="KQ474077">
    <property type="protein sequence ID" value="KPV75672.1"/>
    <property type="molecule type" value="Genomic_DNA"/>
</dbReference>
<dbReference type="OrthoDB" id="26525at2759"/>
<sequence>MYLDTNEATELTFKGFVGLYTLQTENDEAETVKDLKQWGYDPATLDAVVAASKQEESGEAKA</sequence>
<gene>
    <name evidence="1" type="ORF">RHOBADRAFT_66261</name>
</gene>
<dbReference type="RefSeq" id="XP_018271721.1">
    <property type="nucleotide sequence ID" value="XM_018418914.1"/>
</dbReference>
<keyword evidence="2" id="KW-1185">Reference proteome</keyword>
<reference evidence="1 2" key="1">
    <citation type="journal article" date="2015" name="Front. Microbiol.">
        <title>Genome sequence of the plant growth promoting endophytic yeast Rhodotorula graminis WP1.</title>
        <authorList>
            <person name="Firrincieli A."/>
            <person name="Otillar R."/>
            <person name="Salamov A."/>
            <person name="Schmutz J."/>
            <person name="Khan Z."/>
            <person name="Redman R.S."/>
            <person name="Fleck N.D."/>
            <person name="Lindquist E."/>
            <person name="Grigoriev I.V."/>
            <person name="Doty S.L."/>
        </authorList>
    </citation>
    <scope>NUCLEOTIDE SEQUENCE [LARGE SCALE GENOMIC DNA]</scope>
    <source>
        <strain evidence="1 2">WP1</strain>
    </source>
</reference>
<dbReference type="Gene3D" id="1.10.238.10">
    <property type="entry name" value="EF-hand"/>
    <property type="match status" value="1"/>
</dbReference>
<organism evidence="1 2">
    <name type="scientific">Rhodotorula graminis (strain WP1)</name>
    <dbReference type="NCBI Taxonomy" id="578459"/>
    <lineage>
        <taxon>Eukaryota</taxon>
        <taxon>Fungi</taxon>
        <taxon>Dikarya</taxon>
        <taxon>Basidiomycota</taxon>
        <taxon>Pucciniomycotina</taxon>
        <taxon>Microbotryomycetes</taxon>
        <taxon>Sporidiobolales</taxon>
        <taxon>Sporidiobolaceae</taxon>
        <taxon>Rhodotorula</taxon>
    </lineage>
</organism>
<dbReference type="AlphaFoldDB" id="A0A194S510"/>